<dbReference type="Proteomes" id="UP000323505">
    <property type="component" value="Unassembled WGS sequence"/>
</dbReference>
<dbReference type="EMBL" id="VSRQ01000007">
    <property type="protein sequence ID" value="TYK45199.1"/>
    <property type="molecule type" value="Genomic_DNA"/>
</dbReference>
<name>A0A5D3FAU3_9ACTN</name>
<dbReference type="Pfam" id="PF00772">
    <property type="entry name" value="DnaB"/>
    <property type="match status" value="1"/>
</dbReference>
<comment type="caution">
    <text evidence="4">The sequence shown here is derived from an EMBL/GenBank/DDBJ whole genome shotgun (WGS) entry which is preliminary data.</text>
</comment>
<dbReference type="GO" id="GO:0005829">
    <property type="term" value="C:cytosol"/>
    <property type="evidence" value="ECO:0007669"/>
    <property type="project" value="TreeGrafter"/>
</dbReference>
<accession>A0A5D3FAU3</accession>
<sequence length="436" mass="47643">MDVPLMTTHHDLPPPVADDELDTLQPCDIAAEQAVLGAMMLSVNATEKAISALSAGDFYRPAHGTIFTACAAAHRDNQAPDAITVKDRLESVGALGQVGGPPYLFRLIEQVPSAANVEHYAAIVRERAVRRRLVAAGQRVVQMARQQGVEAHGIAERAVREIEAVRDFDADEDITTPTIKEFLAVPDEDYDWVVPGLLERGDRMILTGQEGAGKTTLFRQLGVTIAAGIHPFTGAHIAPKRVLIVDCENGPAHTRRKVRPLVVQAGAQGRPVDEANLWLEIRPEGLDLALDRDVSWLMRRVALIQPDVVMVGPLYRMVPRALNTDDDVAPIIAVLNMIRARGACVLVEAHAGHSLGVGGRRDLRPRGSSALLGWPEFGYGIRFSDNAQAKQKRTVDLVPWRGDRDERDWPECLTAGGDWPWTDYVPGLDDVPGGQW</sequence>
<dbReference type="GO" id="GO:0006260">
    <property type="term" value="P:DNA replication"/>
    <property type="evidence" value="ECO:0007669"/>
    <property type="project" value="UniProtKB-KW"/>
</dbReference>
<reference evidence="4 5" key="1">
    <citation type="submission" date="2019-08" db="EMBL/GenBank/DDBJ databases">
        <title>Actinomadura sp. nov. CYP1-5 isolated from mountain soil.</title>
        <authorList>
            <person name="Songsumanus A."/>
            <person name="Kuncharoen N."/>
            <person name="Kudo T."/>
            <person name="Yuki M."/>
            <person name="Igarashi Y."/>
            <person name="Tanasupawat S."/>
        </authorList>
    </citation>
    <scope>NUCLEOTIDE SEQUENCE [LARGE SCALE GENOMIC DNA]</scope>
    <source>
        <strain evidence="4 5">CYP1-5</strain>
    </source>
</reference>
<dbReference type="PANTHER" id="PTHR30153">
    <property type="entry name" value="REPLICATIVE DNA HELICASE DNAB"/>
    <property type="match status" value="1"/>
</dbReference>
<dbReference type="AlphaFoldDB" id="A0A5D3FAU3"/>
<dbReference type="InterPro" id="IPR036185">
    <property type="entry name" value="DNA_heli_DnaB-like_N_sf"/>
</dbReference>
<dbReference type="Gene3D" id="3.40.50.300">
    <property type="entry name" value="P-loop containing nucleotide triphosphate hydrolases"/>
    <property type="match status" value="1"/>
</dbReference>
<dbReference type="SUPFAM" id="SSF52540">
    <property type="entry name" value="P-loop containing nucleoside triphosphate hydrolases"/>
    <property type="match status" value="1"/>
</dbReference>
<gene>
    <name evidence="4" type="ORF">FXF68_31470</name>
</gene>
<keyword evidence="2" id="KW-0238">DNA-binding</keyword>
<evidence type="ECO:0000256" key="1">
    <source>
        <dbReference type="ARBA" id="ARBA00022705"/>
    </source>
</evidence>
<evidence type="ECO:0000313" key="4">
    <source>
        <dbReference type="EMBL" id="TYK45199.1"/>
    </source>
</evidence>
<keyword evidence="1" id="KW-0235">DNA replication</keyword>
<proteinExistence type="predicted"/>
<dbReference type="Gene3D" id="1.10.860.10">
    <property type="entry name" value="DNAb Helicase, Chain A"/>
    <property type="match status" value="1"/>
</dbReference>
<dbReference type="GO" id="GO:0003677">
    <property type="term" value="F:DNA binding"/>
    <property type="evidence" value="ECO:0007669"/>
    <property type="project" value="UniProtKB-KW"/>
</dbReference>
<keyword evidence="5" id="KW-1185">Reference proteome</keyword>
<dbReference type="GO" id="GO:0003678">
    <property type="term" value="F:DNA helicase activity"/>
    <property type="evidence" value="ECO:0007669"/>
    <property type="project" value="InterPro"/>
</dbReference>
<evidence type="ECO:0000313" key="5">
    <source>
        <dbReference type="Proteomes" id="UP000323505"/>
    </source>
</evidence>
<dbReference type="InterPro" id="IPR027417">
    <property type="entry name" value="P-loop_NTPase"/>
</dbReference>
<protein>
    <submittedName>
        <fullName evidence="4">AAA family ATPase</fullName>
    </submittedName>
</protein>
<dbReference type="InterPro" id="IPR016136">
    <property type="entry name" value="DNA_helicase_N/primase_C"/>
</dbReference>
<dbReference type="Pfam" id="PF13481">
    <property type="entry name" value="AAA_25"/>
    <property type="match status" value="1"/>
</dbReference>
<dbReference type="GO" id="GO:0005524">
    <property type="term" value="F:ATP binding"/>
    <property type="evidence" value="ECO:0007669"/>
    <property type="project" value="InterPro"/>
</dbReference>
<dbReference type="InterPro" id="IPR007693">
    <property type="entry name" value="DNA_helicase_DnaB-like_N"/>
</dbReference>
<dbReference type="SUPFAM" id="SSF48024">
    <property type="entry name" value="N-terminal domain of DnaB helicase"/>
    <property type="match status" value="1"/>
</dbReference>
<evidence type="ECO:0000259" key="3">
    <source>
        <dbReference type="Pfam" id="PF00772"/>
    </source>
</evidence>
<feature type="domain" description="DNA helicase DnaB-like N-terminal" evidence="3">
    <location>
        <begin position="25"/>
        <end position="126"/>
    </location>
</feature>
<organism evidence="4 5">
    <name type="scientific">Actinomadura decatromicini</name>
    <dbReference type="NCBI Taxonomy" id="2604572"/>
    <lineage>
        <taxon>Bacteria</taxon>
        <taxon>Bacillati</taxon>
        <taxon>Actinomycetota</taxon>
        <taxon>Actinomycetes</taxon>
        <taxon>Streptosporangiales</taxon>
        <taxon>Thermomonosporaceae</taxon>
        <taxon>Actinomadura</taxon>
    </lineage>
</organism>
<evidence type="ECO:0000256" key="2">
    <source>
        <dbReference type="ARBA" id="ARBA00023125"/>
    </source>
</evidence>
<dbReference type="PANTHER" id="PTHR30153:SF2">
    <property type="entry name" value="REPLICATIVE DNA HELICASE"/>
    <property type="match status" value="1"/>
</dbReference>